<name>A0A2P2NNR6_RHIMU</name>
<proteinExistence type="predicted"/>
<sequence>MLELGCGRIEYDENNNESVTQNLHSSCLLPIFHTITLEDIFVTTLK</sequence>
<accession>A0A2P2NNR6</accession>
<organism evidence="1">
    <name type="scientific">Rhizophora mucronata</name>
    <name type="common">Asiatic mangrove</name>
    <dbReference type="NCBI Taxonomy" id="61149"/>
    <lineage>
        <taxon>Eukaryota</taxon>
        <taxon>Viridiplantae</taxon>
        <taxon>Streptophyta</taxon>
        <taxon>Embryophyta</taxon>
        <taxon>Tracheophyta</taxon>
        <taxon>Spermatophyta</taxon>
        <taxon>Magnoliopsida</taxon>
        <taxon>eudicotyledons</taxon>
        <taxon>Gunneridae</taxon>
        <taxon>Pentapetalae</taxon>
        <taxon>rosids</taxon>
        <taxon>fabids</taxon>
        <taxon>Malpighiales</taxon>
        <taxon>Rhizophoraceae</taxon>
        <taxon>Rhizophora</taxon>
    </lineage>
</organism>
<dbReference type="EMBL" id="GGEC01063642">
    <property type="protein sequence ID" value="MBX44126.1"/>
    <property type="molecule type" value="Transcribed_RNA"/>
</dbReference>
<evidence type="ECO:0000313" key="1">
    <source>
        <dbReference type="EMBL" id="MBX44126.1"/>
    </source>
</evidence>
<protein>
    <submittedName>
        <fullName evidence="1">Uncharacterized protein</fullName>
    </submittedName>
</protein>
<reference evidence="1" key="1">
    <citation type="submission" date="2018-02" db="EMBL/GenBank/DDBJ databases">
        <title>Rhizophora mucronata_Transcriptome.</title>
        <authorList>
            <person name="Meera S.P."/>
            <person name="Sreeshan A."/>
            <person name="Augustine A."/>
        </authorList>
    </citation>
    <scope>NUCLEOTIDE SEQUENCE</scope>
    <source>
        <tissue evidence="1">Leaf</tissue>
    </source>
</reference>
<dbReference type="AlphaFoldDB" id="A0A2P2NNR6"/>